<keyword evidence="4" id="KW-1185">Reference proteome</keyword>
<dbReference type="Proteomes" id="UP000663828">
    <property type="component" value="Unassembled WGS sequence"/>
</dbReference>
<feature type="non-terminal residue" evidence="3">
    <location>
        <position position="1"/>
    </location>
</feature>
<dbReference type="PANTHER" id="PTHR24223">
    <property type="entry name" value="ATP-BINDING CASSETTE SUB-FAMILY C"/>
    <property type="match status" value="1"/>
</dbReference>
<accession>A0A816HQX3</accession>
<sequence>DIYLLDDPLAAVDARVAQKIYDQCIGSDGLLSKKTRLLVTHQTQFLIDSHQIICLSHGHIETSNHLNELHFKRESVSQADDTSNKTDPISVSMLDIKKQWTADTQSIITDETSAGKISSWSVWYRLFAGSPLKWSGVILLVALLVFGEIMYDAANLWLCLYPS</sequence>
<organism evidence="3 4">
    <name type="scientific">Adineta ricciae</name>
    <name type="common">Rotifer</name>
    <dbReference type="NCBI Taxonomy" id="249248"/>
    <lineage>
        <taxon>Eukaryota</taxon>
        <taxon>Metazoa</taxon>
        <taxon>Spiralia</taxon>
        <taxon>Gnathifera</taxon>
        <taxon>Rotifera</taxon>
        <taxon>Eurotatoria</taxon>
        <taxon>Bdelloidea</taxon>
        <taxon>Adinetida</taxon>
        <taxon>Adinetidae</taxon>
        <taxon>Adineta</taxon>
    </lineage>
</organism>
<dbReference type="EMBL" id="CAJNOR010020918">
    <property type="protein sequence ID" value="CAF1690913.1"/>
    <property type="molecule type" value="Genomic_DNA"/>
</dbReference>
<evidence type="ECO:0000313" key="4">
    <source>
        <dbReference type="Proteomes" id="UP000663828"/>
    </source>
</evidence>
<proteinExistence type="predicted"/>
<evidence type="ECO:0000256" key="1">
    <source>
        <dbReference type="ARBA" id="ARBA00022741"/>
    </source>
</evidence>
<gene>
    <name evidence="3" type="ORF">XAT740_LOCUS63952</name>
</gene>
<dbReference type="GO" id="GO:0005524">
    <property type="term" value="F:ATP binding"/>
    <property type="evidence" value="ECO:0007669"/>
    <property type="project" value="UniProtKB-KW"/>
</dbReference>
<feature type="non-terminal residue" evidence="3">
    <location>
        <position position="163"/>
    </location>
</feature>
<protein>
    <submittedName>
        <fullName evidence="3">Uncharacterized protein</fullName>
    </submittedName>
</protein>
<keyword evidence="2" id="KW-0067">ATP-binding</keyword>
<dbReference type="AlphaFoldDB" id="A0A816HQX3"/>
<name>A0A816HQX3_ADIRI</name>
<comment type="caution">
    <text evidence="3">The sequence shown here is derived from an EMBL/GenBank/DDBJ whole genome shotgun (WGS) entry which is preliminary data.</text>
</comment>
<dbReference type="InterPro" id="IPR050173">
    <property type="entry name" value="ABC_transporter_C-like"/>
</dbReference>
<evidence type="ECO:0000256" key="2">
    <source>
        <dbReference type="ARBA" id="ARBA00022840"/>
    </source>
</evidence>
<dbReference type="InterPro" id="IPR027417">
    <property type="entry name" value="P-loop_NTPase"/>
</dbReference>
<dbReference type="GO" id="GO:0042626">
    <property type="term" value="F:ATPase-coupled transmembrane transporter activity"/>
    <property type="evidence" value="ECO:0007669"/>
    <property type="project" value="TreeGrafter"/>
</dbReference>
<dbReference type="GO" id="GO:0016020">
    <property type="term" value="C:membrane"/>
    <property type="evidence" value="ECO:0007669"/>
    <property type="project" value="TreeGrafter"/>
</dbReference>
<keyword evidence="1" id="KW-0547">Nucleotide-binding</keyword>
<dbReference type="SUPFAM" id="SSF52540">
    <property type="entry name" value="P-loop containing nucleoside triphosphate hydrolases"/>
    <property type="match status" value="1"/>
</dbReference>
<reference evidence="3" key="1">
    <citation type="submission" date="2021-02" db="EMBL/GenBank/DDBJ databases">
        <authorList>
            <person name="Nowell W R."/>
        </authorList>
    </citation>
    <scope>NUCLEOTIDE SEQUENCE</scope>
</reference>
<dbReference type="Gene3D" id="3.40.50.300">
    <property type="entry name" value="P-loop containing nucleotide triphosphate hydrolases"/>
    <property type="match status" value="1"/>
</dbReference>
<evidence type="ECO:0000313" key="3">
    <source>
        <dbReference type="EMBL" id="CAF1690913.1"/>
    </source>
</evidence>